<reference evidence="4 5" key="1">
    <citation type="journal article" date="2021" name="Res Sq">
        <title>Streptomyces Pimoensis sp. nov., Isolated From the Taklimakan Desert in Xinjiang, China.</title>
        <authorList>
            <person name="Zhang P."/>
            <person name="Luo X."/>
            <person name="Luo X."/>
            <person name="Liu Z."/>
            <person name="Xia Z."/>
            <person name="Wan C."/>
            <person name="zhang L."/>
        </authorList>
    </citation>
    <scope>NUCLEOTIDE SEQUENCE [LARGE SCALE GENOMIC DNA]</scope>
    <source>
        <strain evidence="4 5">TRM75549</strain>
    </source>
</reference>
<dbReference type="InterPro" id="IPR025110">
    <property type="entry name" value="AMP-bd_C"/>
</dbReference>
<organism evidence="4 5">
    <name type="scientific">Streptomyces pimonensis</name>
    <dbReference type="NCBI Taxonomy" id="2860288"/>
    <lineage>
        <taxon>Bacteria</taxon>
        <taxon>Bacillati</taxon>
        <taxon>Actinomycetota</taxon>
        <taxon>Actinomycetes</taxon>
        <taxon>Kitasatosporales</taxon>
        <taxon>Streptomycetaceae</taxon>
        <taxon>Streptomyces</taxon>
    </lineage>
</organism>
<dbReference type="NCBIfam" id="TIGR01733">
    <property type="entry name" value="AA-adenyl-dom"/>
    <property type="match status" value="1"/>
</dbReference>
<dbReference type="PANTHER" id="PTHR45527:SF1">
    <property type="entry name" value="FATTY ACID SYNTHASE"/>
    <property type="match status" value="1"/>
</dbReference>
<dbReference type="SUPFAM" id="SSF47336">
    <property type="entry name" value="ACP-like"/>
    <property type="match status" value="1"/>
</dbReference>
<dbReference type="InterPro" id="IPR020845">
    <property type="entry name" value="AMP-binding_CS"/>
</dbReference>
<evidence type="ECO:0000259" key="3">
    <source>
        <dbReference type="PROSITE" id="PS50075"/>
    </source>
</evidence>
<dbReference type="Pfam" id="PF00550">
    <property type="entry name" value="PP-binding"/>
    <property type="match status" value="1"/>
</dbReference>
<keyword evidence="5" id="KW-1185">Reference proteome</keyword>
<dbReference type="Gene3D" id="3.30.300.30">
    <property type="match status" value="1"/>
</dbReference>
<dbReference type="InterPro" id="IPR001242">
    <property type="entry name" value="Condensation_dom"/>
</dbReference>
<accession>A0ABV4J0B2</accession>
<dbReference type="Pfam" id="PF00501">
    <property type="entry name" value="AMP-binding"/>
    <property type="match status" value="1"/>
</dbReference>
<dbReference type="CDD" id="cd19531">
    <property type="entry name" value="LCL_NRPS-like"/>
    <property type="match status" value="1"/>
</dbReference>
<dbReference type="InterPro" id="IPR036736">
    <property type="entry name" value="ACP-like_sf"/>
</dbReference>
<evidence type="ECO:0000256" key="1">
    <source>
        <dbReference type="ARBA" id="ARBA00001957"/>
    </source>
</evidence>
<dbReference type="Pfam" id="PF13193">
    <property type="entry name" value="AMP-binding_C"/>
    <property type="match status" value="1"/>
</dbReference>
<dbReference type="SUPFAM" id="SSF52777">
    <property type="entry name" value="CoA-dependent acyltransferases"/>
    <property type="match status" value="2"/>
</dbReference>
<dbReference type="SUPFAM" id="SSF56801">
    <property type="entry name" value="Acetyl-CoA synthetase-like"/>
    <property type="match status" value="1"/>
</dbReference>
<evidence type="ECO:0000313" key="4">
    <source>
        <dbReference type="EMBL" id="MEZ3179228.1"/>
    </source>
</evidence>
<dbReference type="PROSITE" id="PS50075">
    <property type="entry name" value="CARRIER"/>
    <property type="match status" value="1"/>
</dbReference>
<dbReference type="Gene3D" id="3.30.559.30">
    <property type="entry name" value="Nonribosomal peptide synthetase, condensation domain"/>
    <property type="match status" value="1"/>
</dbReference>
<protein>
    <submittedName>
        <fullName evidence="4">Amino acid adenylation domain-containing protein</fullName>
    </submittedName>
</protein>
<feature type="region of interest" description="Disordered" evidence="2">
    <location>
        <begin position="597"/>
        <end position="622"/>
    </location>
</feature>
<dbReference type="RefSeq" id="WP_371237742.1">
    <property type="nucleotide sequence ID" value="NZ_JAHWZY010000009.1"/>
</dbReference>
<dbReference type="Proteomes" id="UP001567537">
    <property type="component" value="Unassembled WGS sequence"/>
</dbReference>
<dbReference type="PANTHER" id="PTHR45527">
    <property type="entry name" value="NONRIBOSOMAL PEPTIDE SYNTHETASE"/>
    <property type="match status" value="1"/>
</dbReference>
<proteinExistence type="predicted"/>
<feature type="domain" description="Carrier" evidence="3">
    <location>
        <begin position="517"/>
        <end position="594"/>
    </location>
</feature>
<gene>
    <name evidence="4" type="ORF">KYY02_11160</name>
</gene>
<dbReference type="InterPro" id="IPR009081">
    <property type="entry name" value="PP-bd_ACP"/>
</dbReference>
<dbReference type="InterPro" id="IPR045851">
    <property type="entry name" value="AMP-bd_C_sf"/>
</dbReference>
<dbReference type="Gene3D" id="2.30.38.10">
    <property type="entry name" value="Luciferase, Domain 3"/>
    <property type="match status" value="1"/>
</dbReference>
<dbReference type="CDD" id="cd12117">
    <property type="entry name" value="A_NRPS_Srf_like"/>
    <property type="match status" value="1"/>
</dbReference>
<dbReference type="InterPro" id="IPR010071">
    <property type="entry name" value="AA_adenyl_dom"/>
</dbReference>
<dbReference type="EMBL" id="JAHWZY010000009">
    <property type="protein sequence ID" value="MEZ3179228.1"/>
    <property type="molecule type" value="Genomic_DNA"/>
</dbReference>
<dbReference type="InterPro" id="IPR000873">
    <property type="entry name" value="AMP-dep_synth/lig_dom"/>
</dbReference>
<comment type="caution">
    <text evidence="4">The sequence shown here is derived from an EMBL/GenBank/DDBJ whole genome shotgun (WGS) entry which is preliminary data.</text>
</comment>
<comment type="cofactor">
    <cofactor evidence="1">
        <name>pantetheine 4'-phosphate</name>
        <dbReference type="ChEBI" id="CHEBI:47942"/>
    </cofactor>
</comment>
<dbReference type="Gene3D" id="3.40.50.980">
    <property type="match status" value="2"/>
</dbReference>
<evidence type="ECO:0000313" key="5">
    <source>
        <dbReference type="Proteomes" id="UP001567537"/>
    </source>
</evidence>
<dbReference type="Pfam" id="PF00668">
    <property type="entry name" value="Condensation"/>
    <property type="match status" value="1"/>
</dbReference>
<sequence>MTTGHPPHGRHPLLEDLFGAQVARTPESVAVIDGDVRLTYAELHRRASRMAMALRARGVERETLVATAFPRSADAVVCMLAVVLAGGAYLPVNPEFPGERLRMMLQDSGAALLVCAPDTEAVLAPGLPDGLPLVSVRELLAADHDAGSEQVAPAPLADDRSPLAYVMFTSGSTGRPKGVMIEQAGIVRLVRDSDFYRFTPQDRLLLTGALEFDAATFEIWGCLLNGATLCVVPAETLLVAQELKEAIREQAVSVMWMTAPLFHQTVDTDPDVFAGLGTVVVGGDVLSARHVNAARAAHPALRVINGYGPTENTTFTTTHEIRPDEPGPFPIGKPVAGTTVLVLGSSGAPAAPGEQGELLTGGTGLARGYLGNPELTAERFITLEGERYYRTGDLVSTDAQGLLHFHGRVDDQVKIRGHRVEVKEVESVLLSCPGVRDACVTVASDDAGKHLVAHVVAQEATTVAGIAQQLAARLPAYLCPDRFVAMDRLPLNANGKVDKAALPPARPDAAVRGRPAPALPEALHPLAELWDDVLHLNGRPFTAEDDFFALGGNSLAVGALVGRLAVRNGIRMPYREVFVHRTLAAMAEAVRKHAAGSASAAPAGGPIERGPAGVPAPLHPQQHGMHTHAQVAPESPAYHIPLRLDLDGPVTPAGIRAAVTELVRRHDALRTRLLSTPDGPCQDVLPAVSLDFTVSDTTTHPDDESVLATFVRPFDLRTAPLLRALLVPVSASSHRLYLDVHHIVFDGVSLRILAEELTELLAGTALPEPKRGYADASRWYAARLEQGAFAPDERYWLEMLADPPLLDLPTDHPRPAVRAEVGAVHRLRLDQERAEAVDRVAARTSTTAYAVLLTAYTAALMRLSGQRDVVVGTPMSGRTHPDVETLVGMFVNTAALRLTVPEGATLTDLLRVVHARYQEALDHQSYPFDRVVADLRPERAPSRLPVIEAFFALQNIGFHRFARGRVRAEVHLLHAGACRFDLNLQVHQRPDGTVLELEYSTALFSTASAQYLLHRVAELVDDLDRAPHTLLSGRAEQPHIPAPSAQADFTF</sequence>
<dbReference type="InterPro" id="IPR023213">
    <property type="entry name" value="CAT-like_dom_sf"/>
</dbReference>
<feature type="compositionally biased region" description="Low complexity" evidence="2">
    <location>
        <begin position="597"/>
        <end position="606"/>
    </location>
</feature>
<dbReference type="PROSITE" id="PS00455">
    <property type="entry name" value="AMP_BINDING"/>
    <property type="match status" value="1"/>
</dbReference>
<dbReference type="Gene3D" id="3.30.559.10">
    <property type="entry name" value="Chloramphenicol acetyltransferase-like domain"/>
    <property type="match status" value="1"/>
</dbReference>
<evidence type="ECO:0000256" key="2">
    <source>
        <dbReference type="SAM" id="MobiDB-lite"/>
    </source>
</evidence>
<name>A0ABV4J0B2_9ACTN</name>
<dbReference type="Gene3D" id="1.10.1200.10">
    <property type="entry name" value="ACP-like"/>
    <property type="match status" value="1"/>
</dbReference>